<dbReference type="PANTHER" id="PTHR33743">
    <property type="entry name" value="PROTEIN GOLVEN 6-RELATED"/>
    <property type="match status" value="1"/>
</dbReference>
<dbReference type="PANTHER" id="PTHR33743:SF19">
    <property type="entry name" value="PROTEIN GOLVEN 6"/>
    <property type="match status" value="1"/>
</dbReference>
<comment type="caution">
    <text evidence="3">The sequence shown here is derived from an EMBL/GenBank/DDBJ whole genome shotgun (WGS) entry which is preliminary data.</text>
</comment>
<keyword evidence="2" id="KW-0732">Signal</keyword>
<evidence type="ECO:0000313" key="4">
    <source>
        <dbReference type="Proteomes" id="UP000237000"/>
    </source>
</evidence>
<proteinExistence type="predicted"/>
<protein>
    <submittedName>
        <fullName evidence="3">Uncharacterized protein</fullName>
    </submittedName>
</protein>
<reference evidence="4" key="1">
    <citation type="submission" date="2016-06" db="EMBL/GenBank/DDBJ databases">
        <title>Parallel loss of symbiosis genes in relatives of nitrogen-fixing non-legume Parasponia.</title>
        <authorList>
            <person name="Van Velzen R."/>
            <person name="Holmer R."/>
            <person name="Bu F."/>
            <person name="Rutten L."/>
            <person name="Van Zeijl A."/>
            <person name="Liu W."/>
            <person name="Santuari L."/>
            <person name="Cao Q."/>
            <person name="Sharma T."/>
            <person name="Shen D."/>
            <person name="Roswanjaya Y."/>
            <person name="Wardhani T."/>
            <person name="Kalhor M.S."/>
            <person name="Jansen J."/>
            <person name="Van den Hoogen J."/>
            <person name="Gungor B."/>
            <person name="Hartog M."/>
            <person name="Hontelez J."/>
            <person name="Verver J."/>
            <person name="Yang W.-C."/>
            <person name="Schijlen E."/>
            <person name="Repin R."/>
            <person name="Schilthuizen M."/>
            <person name="Schranz E."/>
            <person name="Heidstra R."/>
            <person name="Miyata K."/>
            <person name="Fedorova E."/>
            <person name="Kohlen W."/>
            <person name="Bisseling T."/>
            <person name="Smit S."/>
            <person name="Geurts R."/>
        </authorList>
    </citation>
    <scope>NUCLEOTIDE SEQUENCE [LARGE SCALE GENOMIC DNA]</scope>
    <source>
        <strain evidence="4">cv. RG33-2</strain>
    </source>
</reference>
<keyword evidence="4" id="KW-1185">Reference proteome</keyword>
<dbReference type="InterPro" id="IPR049306">
    <property type="entry name" value="GLV1-2"/>
</dbReference>
<dbReference type="OrthoDB" id="1903945at2759"/>
<sequence>MRPYFTISLLLLSLLLFEQAQGIRLGKWYFMSSLGEQYKSIIHQEKEIASSKTLKDNDHVVAGGEAINIPIACKDRQHCSGISRKLFSVTLPSTTTTTTSKNEKINGKNNIKAHDDPMISNGDRVKSTSSSTTHNRQHSGEDHDDQEKSSGVNSLSTTSDVIEHNELYPDVVDLAEMDYSPARRKTPIHN</sequence>
<organism evidence="3 4">
    <name type="scientific">Trema orientale</name>
    <name type="common">Charcoal tree</name>
    <name type="synonym">Celtis orientalis</name>
    <dbReference type="NCBI Taxonomy" id="63057"/>
    <lineage>
        <taxon>Eukaryota</taxon>
        <taxon>Viridiplantae</taxon>
        <taxon>Streptophyta</taxon>
        <taxon>Embryophyta</taxon>
        <taxon>Tracheophyta</taxon>
        <taxon>Spermatophyta</taxon>
        <taxon>Magnoliopsida</taxon>
        <taxon>eudicotyledons</taxon>
        <taxon>Gunneridae</taxon>
        <taxon>Pentapetalae</taxon>
        <taxon>rosids</taxon>
        <taxon>fabids</taxon>
        <taxon>Rosales</taxon>
        <taxon>Cannabaceae</taxon>
        <taxon>Trema</taxon>
    </lineage>
</organism>
<evidence type="ECO:0000313" key="3">
    <source>
        <dbReference type="EMBL" id="PON53523.1"/>
    </source>
</evidence>
<dbReference type="Proteomes" id="UP000237000">
    <property type="component" value="Unassembled WGS sequence"/>
</dbReference>
<feature type="region of interest" description="Disordered" evidence="1">
    <location>
        <begin position="94"/>
        <end position="162"/>
    </location>
</feature>
<dbReference type="EMBL" id="JXTC01000443">
    <property type="protein sequence ID" value="PON53523.1"/>
    <property type="molecule type" value="Genomic_DNA"/>
</dbReference>
<name>A0A2P5BXL7_TREOI</name>
<evidence type="ECO:0000256" key="1">
    <source>
        <dbReference type="SAM" id="MobiDB-lite"/>
    </source>
</evidence>
<feature type="compositionally biased region" description="Polar residues" evidence="1">
    <location>
        <begin position="149"/>
        <end position="160"/>
    </location>
</feature>
<dbReference type="AlphaFoldDB" id="A0A2P5BXL7"/>
<dbReference type="InParanoid" id="A0A2P5BXL7"/>
<feature type="chain" id="PRO_5015169967" evidence="2">
    <location>
        <begin position="23"/>
        <end position="190"/>
    </location>
</feature>
<feature type="compositionally biased region" description="Basic and acidic residues" evidence="1">
    <location>
        <begin position="138"/>
        <end position="148"/>
    </location>
</feature>
<feature type="signal peptide" evidence="2">
    <location>
        <begin position="1"/>
        <end position="22"/>
    </location>
</feature>
<gene>
    <name evidence="3" type="ORF">TorRG33x02_305110</name>
</gene>
<dbReference type="Pfam" id="PF21529">
    <property type="entry name" value="GLV1-2"/>
    <property type="match status" value="1"/>
</dbReference>
<feature type="compositionally biased region" description="Basic and acidic residues" evidence="1">
    <location>
        <begin position="101"/>
        <end position="117"/>
    </location>
</feature>
<evidence type="ECO:0000256" key="2">
    <source>
        <dbReference type="SAM" id="SignalP"/>
    </source>
</evidence>
<accession>A0A2P5BXL7</accession>